<proteinExistence type="predicted"/>
<protein>
    <submittedName>
        <fullName evidence="1">F-box domain-containing protein</fullName>
    </submittedName>
</protein>
<dbReference type="Gene3D" id="3.80.10.10">
    <property type="entry name" value="Ribonuclease Inhibitor"/>
    <property type="match status" value="1"/>
</dbReference>
<name>A0A8H6T9E0_9AGAR</name>
<gene>
    <name evidence="1" type="ORF">MIND_00275200</name>
</gene>
<reference evidence="1" key="1">
    <citation type="submission" date="2020-05" db="EMBL/GenBank/DDBJ databases">
        <title>Mycena genomes resolve the evolution of fungal bioluminescence.</title>
        <authorList>
            <person name="Tsai I.J."/>
        </authorList>
    </citation>
    <scope>NUCLEOTIDE SEQUENCE</scope>
    <source>
        <strain evidence="1">171206Taipei</strain>
    </source>
</reference>
<dbReference type="InterPro" id="IPR032675">
    <property type="entry name" value="LRR_dom_sf"/>
</dbReference>
<dbReference type="EMBL" id="JACAZF010000002">
    <property type="protein sequence ID" value="KAF7312611.1"/>
    <property type="molecule type" value="Genomic_DNA"/>
</dbReference>
<dbReference type="OrthoDB" id="2840257at2759"/>
<evidence type="ECO:0000313" key="2">
    <source>
        <dbReference type="Proteomes" id="UP000636479"/>
    </source>
</evidence>
<accession>A0A8H6T9E0</accession>
<dbReference type="Proteomes" id="UP000636479">
    <property type="component" value="Unassembled WGS sequence"/>
</dbReference>
<keyword evidence="2" id="KW-1185">Reference proteome</keyword>
<sequence>MPDPAAHLPTEIVSLIFVKCLVTRSLPMRHPHSMTITSEPAACEYVFPRNTQAPLTLIRVSRPWMELALSTPALWSSLGVAGYCNSHLTESIWLSRAANFPIDFTAQVILRGPLLNVLRPRTSRLRTLELSFEDPGDLEPLVAVGPFESLERLAIRGSSVVDFRIPVGVGLSLLRATPALRICSFDNGWVDGAYSTDALVHERLTHLTMHGTLQQGYYPILLNHVTLPSLLALHLFTLPFSQPHDLLAFFRRSKPQLKSLALGRQLSSLTVPDIKELFSLPNSSLTHIALVVDTTSTGLNLLQHLVEISNTLESMSLCIGGSSVIFRPFTQTLLELIPRCSKLEQLIISWHPYDHQRCSERLATEAFLPALQQVARPSADIFVGVWPIFNILESI</sequence>
<dbReference type="AlphaFoldDB" id="A0A8H6T9E0"/>
<dbReference type="RefSeq" id="XP_037224719.1">
    <property type="nucleotide sequence ID" value="XM_037359624.1"/>
</dbReference>
<comment type="caution">
    <text evidence="1">The sequence shown here is derived from an EMBL/GenBank/DDBJ whole genome shotgun (WGS) entry which is preliminary data.</text>
</comment>
<organism evidence="1 2">
    <name type="scientific">Mycena indigotica</name>
    <dbReference type="NCBI Taxonomy" id="2126181"/>
    <lineage>
        <taxon>Eukaryota</taxon>
        <taxon>Fungi</taxon>
        <taxon>Dikarya</taxon>
        <taxon>Basidiomycota</taxon>
        <taxon>Agaricomycotina</taxon>
        <taxon>Agaricomycetes</taxon>
        <taxon>Agaricomycetidae</taxon>
        <taxon>Agaricales</taxon>
        <taxon>Marasmiineae</taxon>
        <taxon>Mycenaceae</taxon>
        <taxon>Mycena</taxon>
    </lineage>
</organism>
<evidence type="ECO:0000313" key="1">
    <source>
        <dbReference type="EMBL" id="KAF7312611.1"/>
    </source>
</evidence>
<dbReference type="GeneID" id="59342140"/>